<comment type="pathway">
    <text evidence="9">Cofactor biosynthesis; NAD(+) biosynthesis; quinolinate from L-kynurenine: step 1/3.</text>
</comment>
<evidence type="ECO:0000256" key="1">
    <source>
        <dbReference type="ARBA" id="ARBA00001974"/>
    </source>
</evidence>
<evidence type="ECO:0000256" key="5">
    <source>
        <dbReference type="ARBA" id="ARBA00022857"/>
    </source>
</evidence>
<reference evidence="12" key="1">
    <citation type="submission" date="2024-04" db="EMBL/GenBank/DDBJ databases">
        <authorList>
            <person name="Shaw F."/>
            <person name="Minotto A."/>
        </authorList>
    </citation>
    <scope>NUCLEOTIDE SEQUENCE [LARGE SCALE GENOMIC DNA]</scope>
</reference>
<evidence type="ECO:0000256" key="2">
    <source>
        <dbReference type="ARBA" id="ARBA00022630"/>
    </source>
</evidence>
<keyword evidence="7 9" id="KW-0503">Monooxygenase</keyword>
<dbReference type="PANTHER" id="PTHR46028">
    <property type="entry name" value="KYNURENINE 3-MONOOXYGENASE"/>
    <property type="match status" value="1"/>
</dbReference>
<evidence type="ECO:0000313" key="11">
    <source>
        <dbReference type="EMBL" id="CAL1704375.1"/>
    </source>
</evidence>
<dbReference type="Pfam" id="PF01494">
    <property type="entry name" value="FAD_binding_3"/>
    <property type="match status" value="1"/>
</dbReference>
<evidence type="ECO:0000256" key="7">
    <source>
        <dbReference type="ARBA" id="ARBA00023033"/>
    </source>
</evidence>
<keyword evidence="12" id="KW-1185">Reference proteome</keyword>
<protein>
    <recommendedName>
        <fullName evidence="9">Kynurenine 3-monooxygenase</fullName>
        <ecNumber evidence="9">1.14.13.9</ecNumber>
    </recommendedName>
    <alternativeName>
        <fullName evidence="9">Biosynthesis of nicotinic acid protein 4</fullName>
    </alternativeName>
    <alternativeName>
        <fullName evidence="9">Kynurenine 3-hydroxylase</fullName>
    </alternativeName>
</protein>
<dbReference type="Gene3D" id="3.50.50.60">
    <property type="entry name" value="FAD/NAD(P)-binding domain"/>
    <property type="match status" value="1"/>
</dbReference>
<keyword evidence="3 9" id="KW-0662">Pyridine nucleotide biosynthesis</keyword>
<keyword evidence="9" id="KW-0472">Membrane</keyword>
<comment type="catalytic activity">
    <reaction evidence="8 9">
        <text>L-kynurenine + NADPH + O2 + H(+) = 3-hydroxy-L-kynurenine + NADP(+) + H2O</text>
        <dbReference type="Rhea" id="RHEA:20545"/>
        <dbReference type="ChEBI" id="CHEBI:15377"/>
        <dbReference type="ChEBI" id="CHEBI:15378"/>
        <dbReference type="ChEBI" id="CHEBI:15379"/>
        <dbReference type="ChEBI" id="CHEBI:57783"/>
        <dbReference type="ChEBI" id="CHEBI:57959"/>
        <dbReference type="ChEBI" id="CHEBI:58125"/>
        <dbReference type="ChEBI" id="CHEBI:58349"/>
        <dbReference type="EC" id="1.14.13.9"/>
    </reaction>
</comment>
<sequence length="495" mass="55395">MASPRKAVIIGAGPVGCLAAISLAKMGWSVEIYEGRPDMRLPSSKAAAQQRSINLAISARGITALRAIEPGASDRFLRAAIPMRGRMIHDVNGKTNSLPYDRNGQCINAIDRGLLNEDLLEEALSVPSIKVFFNHKVLTLDFDARVMSVKDVDAGKDLSIAFDFCVGADGSYSIVRRQLMRVVRMNYHQDYIPHDYLELRMPAGPPEKEGGEPTFLLDPNHLHIWPRHSFMLIALPNQDKTFTCTLFAPAAEFDLLTSPETIIKWFGTNFPDALPLIGEKALLKDFERNPRSPLISIKATPYHYNDRVILLGDAAHSMVPFYGQGLNCGLEDVRVLDQLLHSQKVDPNFHPSEGALDNRLAQALQQYTESRHEDLITISDLAMDNFTEMRHSVTTPAYLFRKALDNILYFFTSQQVTPDSFMPESIHDPFPTHSPSGWLPLYTMVTFRPDISYATVKRKALRQDRIVTYAGWCTAALTVGVTVCNLLHVYVHLSL</sequence>
<keyword evidence="5 9" id="KW-0521">NADP</keyword>
<dbReference type="EC" id="1.14.13.9" evidence="9"/>
<dbReference type="PANTHER" id="PTHR46028:SF2">
    <property type="entry name" value="KYNURENINE 3-MONOOXYGENASE"/>
    <property type="match status" value="1"/>
</dbReference>
<accession>A0ABP1D919</accession>
<proteinExistence type="inferred from homology"/>
<evidence type="ECO:0000313" key="12">
    <source>
        <dbReference type="Proteomes" id="UP001497453"/>
    </source>
</evidence>
<dbReference type="SUPFAM" id="SSF51905">
    <property type="entry name" value="FAD/NAD(P)-binding domain"/>
    <property type="match status" value="1"/>
</dbReference>
<keyword evidence="2 9" id="KW-0285">Flavoprotein</keyword>
<dbReference type="InterPro" id="IPR002938">
    <property type="entry name" value="FAD-bd"/>
</dbReference>
<feature type="domain" description="FAD-binding" evidence="10">
    <location>
        <begin position="7"/>
        <end position="338"/>
    </location>
</feature>
<comment type="cofactor">
    <cofactor evidence="1 9">
        <name>FAD</name>
        <dbReference type="ChEBI" id="CHEBI:57692"/>
    </cofactor>
</comment>
<evidence type="ECO:0000256" key="6">
    <source>
        <dbReference type="ARBA" id="ARBA00023002"/>
    </source>
</evidence>
<name>A0ABP1D919_9APHY</name>
<evidence type="ECO:0000259" key="10">
    <source>
        <dbReference type="Pfam" id="PF01494"/>
    </source>
</evidence>
<dbReference type="InterPro" id="IPR027545">
    <property type="entry name" value="Kynurenine_monooxygenase"/>
</dbReference>
<keyword evidence="9" id="KW-1000">Mitochondrion outer membrane</keyword>
<keyword evidence="9" id="KW-0496">Mitochondrion</keyword>
<dbReference type="Proteomes" id="UP001497453">
    <property type="component" value="Chromosome 3"/>
</dbReference>
<comment type="similarity">
    <text evidence="9">Belongs to the aromatic-ring hydroxylase family. KMO subfamily.</text>
</comment>
<gene>
    <name evidence="9" type="primary">BNA4</name>
    <name evidence="11" type="ORF">GFSPODELE1_LOCUS4982</name>
</gene>
<keyword evidence="6 9" id="KW-0560">Oxidoreductase</keyword>
<comment type="subcellular location">
    <subcellularLocation>
        <location evidence="9">Mitochondrion outer membrane</location>
    </subcellularLocation>
</comment>
<evidence type="ECO:0000256" key="4">
    <source>
        <dbReference type="ARBA" id="ARBA00022827"/>
    </source>
</evidence>
<organism evidence="11 12">
    <name type="scientific">Somion occarium</name>
    <dbReference type="NCBI Taxonomy" id="3059160"/>
    <lineage>
        <taxon>Eukaryota</taxon>
        <taxon>Fungi</taxon>
        <taxon>Dikarya</taxon>
        <taxon>Basidiomycota</taxon>
        <taxon>Agaricomycotina</taxon>
        <taxon>Agaricomycetes</taxon>
        <taxon>Polyporales</taxon>
        <taxon>Cerrenaceae</taxon>
        <taxon>Somion</taxon>
    </lineage>
</organism>
<evidence type="ECO:0000256" key="3">
    <source>
        <dbReference type="ARBA" id="ARBA00022642"/>
    </source>
</evidence>
<comment type="function">
    <text evidence="9">Catalyzes the hydroxylation of L-kynurenine (L-Kyn) to form 3-hydroxy-L-kynurenine (L-3OHKyn). Required for synthesis of quinolinic acid.</text>
</comment>
<dbReference type="EMBL" id="OZ037946">
    <property type="protein sequence ID" value="CAL1704375.1"/>
    <property type="molecule type" value="Genomic_DNA"/>
</dbReference>
<evidence type="ECO:0000256" key="8">
    <source>
        <dbReference type="ARBA" id="ARBA00047818"/>
    </source>
</evidence>
<keyword evidence="4 9" id="KW-0274">FAD</keyword>
<evidence type="ECO:0000256" key="9">
    <source>
        <dbReference type="HAMAP-Rule" id="MF_03018"/>
    </source>
</evidence>
<dbReference type="HAMAP" id="MF_01971">
    <property type="entry name" value="Kynurenine_monooxygenase"/>
    <property type="match status" value="1"/>
</dbReference>
<dbReference type="PRINTS" id="PR00420">
    <property type="entry name" value="RNGMNOXGNASE"/>
</dbReference>
<dbReference type="InterPro" id="IPR036188">
    <property type="entry name" value="FAD/NAD-bd_sf"/>
</dbReference>